<protein>
    <submittedName>
        <fullName evidence="1">Uncharacterized protein</fullName>
    </submittedName>
</protein>
<organism evidence="1 2">
    <name type="scientific">Marssonina brunnea f. sp. multigermtubi (strain MB_m1)</name>
    <name type="common">Marssonina leaf spot fungus</name>
    <dbReference type="NCBI Taxonomy" id="1072389"/>
    <lineage>
        <taxon>Eukaryota</taxon>
        <taxon>Fungi</taxon>
        <taxon>Dikarya</taxon>
        <taxon>Ascomycota</taxon>
        <taxon>Pezizomycotina</taxon>
        <taxon>Leotiomycetes</taxon>
        <taxon>Helotiales</taxon>
        <taxon>Drepanopezizaceae</taxon>
        <taxon>Drepanopeziza</taxon>
    </lineage>
</organism>
<proteinExistence type="predicted"/>
<name>K1W7X7_MARBU</name>
<dbReference type="InParanoid" id="K1W7X7"/>
<dbReference type="EMBL" id="JH921451">
    <property type="protein sequence ID" value="EKD13225.1"/>
    <property type="molecule type" value="Genomic_DNA"/>
</dbReference>
<dbReference type="Proteomes" id="UP000006753">
    <property type="component" value="Unassembled WGS sequence"/>
</dbReference>
<sequence>MTEEQEPTEIRLETYQKLRYLRSRRYLDSKKLLRAIKTDSNIINDIGLLLKVAQRPAGLLLLGNPRILNSSRTLHHCADHPHLPLHNQNQAWVTVTFRELQYEASSNIEPRNCLVSYYLLGFNCWIDRSDSNRRQPIKPPPYPDIGARGMLFGDCILVPSRGNVENEVRWQLQVRVVLEFEIVITPSEAFSSHYFKYYLLEFLTECRFRLRDCPSNDIYCLLDHASIYMRLELQGEIHRSLQQEVPWAQTAATLEIFKPLISRLSLQPAATLAKDASMDIDSKRLNDSGNTKIRDIIAKDGQYKNGDIIAGVPFPSNSCGHPFGKQAKQVRTDSVFAARDTKSSSVQSLVSRSSPEYLISPVSSPAATNLLDSRQTRSLSSAGQVT</sequence>
<dbReference type="KEGG" id="mbe:MBM_08668"/>
<evidence type="ECO:0000313" key="2">
    <source>
        <dbReference type="Proteomes" id="UP000006753"/>
    </source>
</evidence>
<keyword evidence="2" id="KW-1185">Reference proteome</keyword>
<gene>
    <name evidence="1" type="ORF">MBM_08668</name>
</gene>
<reference evidence="1 2" key="1">
    <citation type="journal article" date="2012" name="BMC Genomics">
        <title>Sequencing the genome of Marssonina brunnea reveals fungus-poplar co-evolution.</title>
        <authorList>
            <person name="Zhu S."/>
            <person name="Cao Y.-Z."/>
            <person name="Jiang C."/>
            <person name="Tan B.-Y."/>
            <person name="Wang Z."/>
            <person name="Feng S."/>
            <person name="Zhang L."/>
            <person name="Su X.-H."/>
            <person name="Brejova B."/>
            <person name="Vinar T."/>
            <person name="Xu M."/>
            <person name="Wang M.-X."/>
            <person name="Zhang S.-G."/>
            <person name="Huang M.-R."/>
            <person name="Wu R."/>
            <person name="Zhou Y."/>
        </authorList>
    </citation>
    <scope>NUCLEOTIDE SEQUENCE [LARGE SCALE GENOMIC DNA]</scope>
    <source>
        <strain evidence="1 2">MB_m1</strain>
    </source>
</reference>
<dbReference type="AlphaFoldDB" id="K1W7X7"/>
<dbReference type="HOGENOM" id="CLU_715865_0_0_1"/>
<accession>K1W7X7</accession>
<evidence type="ECO:0000313" key="1">
    <source>
        <dbReference type="EMBL" id="EKD13225.1"/>
    </source>
</evidence>